<dbReference type="Gene3D" id="3.40.50.300">
    <property type="entry name" value="P-loop containing nucleotide triphosphate hydrolases"/>
    <property type="match status" value="1"/>
</dbReference>
<dbReference type="Pfam" id="PF01656">
    <property type="entry name" value="CbiA"/>
    <property type="match status" value="1"/>
</dbReference>
<dbReference type="InterPro" id="IPR002586">
    <property type="entry name" value="CobQ/CobB/MinD/ParA_Nub-bd_dom"/>
</dbReference>
<dbReference type="EMBL" id="JAGGKS010000002">
    <property type="protein sequence ID" value="MBP1924939.1"/>
    <property type="molecule type" value="Genomic_DNA"/>
</dbReference>
<comment type="caution">
    <text evidence="4">The sequence shown here is derived from an EMBL/GenBank/DDBJ whole genome shotgun (WGS) entry which is preliminary data.</text>
</comment>
<evidence type="ECO:0000256" key="1">
    <source>
        <dbReference type="ARBA" id="ARBA00022741"/>
    </source>
</evidence>
<dbReference type="PANTHER" id="PTHR43384">
    <property type="entry name" value="SEPTUM SITE-DETERMINING PROTEIN MIND HOMOLOG, CHLOROPLASTIC-RELATED"/>
    <property type="match status" value="1"/>
</dbReference>
<sequence length="236" mass="26743">MGSVVLFSSDKSCIGKTIIGIKTGIELSNRGKRVLVIDLANGNKKIAEYFKVDEDIIYDIKDVFDGTCSMEQAVINISDNLCIIPYPRVLNKIDNIKKDSFSRLITEAKDKYDILIIDVNGLSSSYYLDFTKIEKIIVINNNDFSAVKEINNASDIAKKFELQESFIINRYNKKNASKGTMLKIKDMNKMLDKEIMSVIEEENKYGDADYNFIFNKDTNSFNSAIDSIANKLSFID</sequence>
<dbReference type="PANTHER" id="PTHR43384:SF6">
    <property type="entry name" value="SEPTUM SITE-DETERMINING PROTEIN MIND HOMOLOG, CHLOROPLASTIC"/>
    <property type="match status" value="1"/>
</dbReference>
<keyword evidence="1" id="KW-0547">Nucleotide-binding</keyword>
<protein>
    <submittedName>
        <fullName evidence="4">Septum site-determining protein MinD</fullName>
    </submittedName>
</protein>
<evidence type="ECO:0000313" key="5">
    <source>
        <dbReference type="Proteomes" id="UP001519342"/>
    </source>
</evidence>
<name>A0ABS4GB93_9FIRM</name>
<evidence type="ECO:0000259" key="3">
    <source>
        <dbReference type="Pfam" id="PF01656"/>
    </source>
</evidence>
<dbReference type="InterPro" id="IPR027417">
    <property type="entry name" value="P-loop_NTPase"/>
</dbReference>
<accession>A0ABS4GB93</accession>
<keyword evidence="2" id="KW-0067">ATP-binding</keyword>
<keyword evidence="5" id="KW-1185">Reference proteome</keyword>
<evidence type="ECO:0000256" key="2">
    <source>
        <dbReference type="ARBA" id="ARBA00022840"/>
    </source>
</evidence>
<evidence type="ECO:0000313" key="4">
    <source>
        <dbReference type="EMBL" id="MBP1924939.1"/>
    </source>
</evidence>
<dbReference type="RefSeq" id="WP_209510697.1">
    <property type="nucleotide sequence ID" value="NZ_JAGGKS010000002.1"/>
</dbReference>
<dbReference type="Proteomes" id="UP001519342">
    <property type="component" value="Unassembled WGS sequence"/>
</dbReference>
<dbReference type="InterPro" id="IPR050625">
    <property type="entry name" value="ParA/MinD_ATPase"/>
</dbReference>
<proteinExistence type="predicted"/>
<dbReference type="SUPFAM" id="SSF52540">
    <property type="entry name" value="P-loop containing nucleoside triphosphate hydrolases"/>
    <property type="match status" value="1"/>
</dbReference>
<feature type="domain" description="CobQ/CobB/MinD/ParA nucleotide binding" evidence="3">
    <location>
        <begin position="8"/>
        <end position="208"/>
    </location>
</feature>
<organism evidence="4 5">
    <name type="scientific">Sedimentibacter acidaminivorans</name>
    <dbReference type="NCBI Taxonomy" id="913099"/>
    <lineage>
        <taxon>Bacteria</taxon>
        <taxon>Bacillati</taxon>
        <taxon>Bacillota</taxon>
        <taxon>Tissierellia</taxon>
        <taxon>Sedimentibacter</taxon>
    </lineage>
</organism>
<gene>
    <name evidence="4" type="ORF">J2Z76_000796</name>
</gene>
<reference evidence="4 5" key="1">
    <citation type="submission" date="2021-03" db="EMBL/GenBank/DDBJ databases">
        <title>Genomic Encyclopedia of Type Strains, Phase IV (KMG-IV): sequencing the most valuable type-strain genomes for metagenomic binning, comparative biology and taxonomic classification.</title>
        <authorList>
            <person name="Goeker M."/>
        </authorList>
    </citation>
    <scope>NUCLEOTIDE SEQUENCE [LARGE SCALE GENOMIC DNA]</scope>
    <source>
        <strain evidence="4 5">DSM 24004</strain>
    </source>
</reference>